<dbReference type="Proteomes" id="UP000178558">
    <property type="component" value="Unassembled WGS sequence"/>
</dbReference>
<gene>
    <name evidence="1" type="ORF">A3B50_04920</name>
</gene>
<organism evidence="1 2">
    <name type="scientific">Candidatus Roizmanbacteria bacterium RIFCSPLOWO2_01_FULL_40_42</name>
    <dbReference type="NCBI Taxonomy" id="1802066"/>
    <lineage>
        <taxon>Bacteria</taxon>
        <taxon>Candidatus Roizmaniibacteriota</taxon>
    </lineage>
</organism>
<name>A0A1F7J667_9BACT</name>
<dbReference type="AlphaFoldDB" id="A0A1F7J667"/>
<evidence type="ECO:0000313" key="1">
    <source>
        <dbReference type="EMBL" id="OGK51111.1"/>
    </source>
</evidence>
<protein>
    <submittedName>
        <fullName evidence="1">Uncharacterized protein</fullName>
    </submittedName>
</protein>
<proteinExistence type="predicted"/>
<comment type="caution">
    <text evidence="1">The sequence shown here is derived from an EMBL/GenBank/DDBJ whole genome shotgun (WGS) entry which is preliminary data.</text>
</comment>
<dbReference type="EMBL" id="MGAQ01000005">
    <property type="protein sequence ID" value="OGK51111.1"/>
    <property type="molecule type" value="Genomic_DNA"/>
</dbReference>
<evidence type="ECO:0000313" key="2">
    <source>
        <dbReference type="Proteomes" id="UP000178558"/>
    </source>
</evidence>
<reference evidence="1 2" key="1">
    <citation type="journal article" date="2016" name="Nat. Commun.">
        <title>Thousands of microbial genomes shed light on interconnected biogeochemical processes in an aquifer system.</title>
        <authorList>
            <person name="Anantharaman K."/>
            <person name="Brown C.T."/>
            <person name="Hug L.A."/>
            <person name="Sharon I."/>
            <person name="Castelle C.J."/>
            <person name="Probst A.J."/>
            <person name="Thomas B.C."/>
            <person name="Singh A."/>
            <person name="Wilkins M.J."/>
            <person name="Karaoz U."/>
            <person name="Brodie E.L."/>
            <person name="Williams K.H."/>
            <person name="Hubbard S.S."/>
            <person name="Banfield J.F."/>
        </authorList>
    </citation>
    <scope>NUCLEOTIDE SEQUENCE [LARGE SCALE GENOMIC DNA]</scope>
</reference>
<accession>A0A1F7J667</accession>
<sequence length="198" mass="23083">MVAVQERHGARPPIDLEVVRRPTSPDIDMPFIRVEVQSPEQGMFFSLWFLQRENQWPKFPPSWSLDWNSGRSKRRVIKAFKQLEKRLGAAEKVSYGVPCQRDRIRIEKLPSFRRRLPRDFDYLEAHFADDVSLKWKESNMPPQEKRTLVLSAPIDVPLAGFEDLVESTGIPEKEYALPEVMRAFESVRIQEATHPPTL</sequence>